<dbReference type="EMBL" id="LWDD02000488">
    <property type="protein sequence ID" value="KAE8260082.1"/>
    <property type="molecule type" value="Genomic_DNA"/>
</dbReference>
<feature type="region of interest" description="Disordered" evidence="1">
    <location>
        <begin position="98"/>
        <end position="242"/>
    </location>
</feature>
<protein>
    <submittedName>
        <fullName evidence="2">Uncharacterized protein</fullName>
    </submittedName>
</protein>
<evidence type="ECO:0000313" key="3">
    <source>
        <dbReference type="Proteomes" id="UP000077671"/>
    </source>
</evidence>
<evidence type="ECO:0000256" key="1">
    <source>
        <dbReference type="SAM" id="MobiDB-lite"/>
    </source>
</evidence>
<feature type="compositionally biased region" description="Low complexity" evidence="1">
    <location>
        <begin position="116"/>
        <end position="135"/>
    </location>
</feature>
<feature type="compositionally biased region" description="Pro residues" evidence="1">
    <location>
        <begin position="181"/>
        <end position="192"/>
    </location>
</feature>
<organism evidence="2 3">
    <name type="scientific">Tilletia caries</name>
    <name type="common">wheat bunt fungus</name>
    <dbReference type="NCBI Taxonomy" id="13290"/>
    <lineage>
        <taxon>Eukaryota</taxon>
        <taxon>Fungi</taxon>
        <taxon>Dikarya</taxon>
        <taxon>Basidiomycota</taxon>
        <taxon>Ustilaginomycotina</taxon>
        <taxon>Exobasidiomycetes</taxon>
        <taxon>Tilletiales</taxon>
        <taxon>Tilletiaceae</taxon>
        <taxon>Tilletia</taxon>
    </lineage>
</organism>
<accession>A0A177V781</accession>
<gene>
    <name evidence="2" type="ORF">A4X03_0g3917</name>
</gene>
<reference evidence="2" key="2">
    <citation type="journal article" date="2019" name="IMA Fungus">
        <title>Genome sequencing and comparison of five Tilletia species to identify candidate genes for the detection of regulated species infecting wheat.</title>
        <authorList>
            <person name="Nguyen H.D.T."/>
            <person name="Sultana T."/>
            <person name="Kesanakurti P."/>
            <person name="Hambleton S."/>
        </authorList>
    </citation>
    <scope>NUCLEOTIDE SEQUENCE</scope>
    <source>
        <strain evidence="2">DAOMC 238032</strain>
    </source>
</reference>
<proteinExistence type="predicted"/>
<comment type="caution">
    <text evidence="2">The sequence shown here is derived from an EMBL/GenBank/DDBJ whole genome shotgun (WGS) entry which is preliminary data.</text>
</comment>
<sequence length="242" mass="26847">METEDIGKMTRRAWNSFNDQVRKHMDRHEPLVQQALKILHGWQRHCFAHDTRQEKTRRKRIKRNDDLAPDQKEKKLDELRKFDPSAWPKKNFKRIKKDLKKKKDLAIEKEIKDIKASTAGQSSSSSKKGPSQQPAAGPSGSEPQKPSLFGTTLSKARTPAPDVGRRCTTILESAWRKSLPPTSPRRPSPSPMPTDTASAERVESGSAMVTTSDHAASPPEPTTTSALSVEAPAVPCPAALSL</sequence>
<name>A0A177V781_9BASI</name>
<feature type="compositionally biased region" description="Basic and acidic residues" evidence="1">
    <location>
        <begin position="63"/>
        <end position="83"/>
    </location>
</feature>
<feature type="region of interest" description="Disordered" evidence="1">
    <location>
        <begin position="50"/>
        <end position="83"/>
    </location>
</feature>
<dbReference type="Proteomes" id="UP000077671">
    <property type="component" value="Unassembled WGS sequence"/>
</dbReference>
<evidence type="ECO:0000313" key="2">
    <source>
        <dbReference type="EMBL" id="KAE8260082.1"/>
    </source>
</evidence>
<feature type="compositionally biased region" description="Polar residues" evidence="1">
    <location>
        <begin position="141"/>
        <end position="155"/>
    </location>
</feature>
<dbReference type="AlphaFoldDB" id="A0A177V781"/>
<reference evidence="2" key="1">
    <citation type="submission" date="2016-04" db="EMBL/GenBank/DDBJ databases">
        <authorList>
            <person name="Nguyen H.D."/>
            <person name="Kesanakurti P."/>
            <person name="Cullis J."/>
            <person name="Levesque C.A."/>
            <person name="Hambleton S."/>
        </authorList>
    </citation>
    <scope>NUCLEOTIDE SEQUENCE</scope>
    <source>
        <strain evidence="2">DAOMC 238032</strain>
    </source>
</reference>
<feature type="compositionally biased region" description="Basic and acidic residues" evidence="1">
    <location>
        <begin position="104"/>
        <end position="115"/>
    </location>
</feature>